<evidence type="ECO:0000313" key="2">
    <source>
        <dbReference type="Proteomes" id="UP000194948"/>
    </source>
</evidence>
<dbReference type="AlphaFoldDB" id="A0AAQ3WCV6"/>
<keyword evidence="2" id="KW-1185">Reference proteome</keyword>
<sequence length="96" mass="10703">MGLKLSEQERKIATILSTGVVYTIIIDSSVDCQDPSKQNKLHKLGVWKYFNGKKNKGTLTSTLSKNELLDKLEFIFGKNMISLKKSNGSPFQGLPI</sequence>
<reference evidence="1 2" key="2">
    <citation type="submission" date="2024-03" db="EMBL/GenBank/DDBJ databases">
        <title>The Genome Sequence of Enterococcus sp. DIV0205d.</title>
        <authorList>
            <consortium name="The Broad Institute Genomics Platform"/>
            <consortium name="The Broad Institute Microbial Omics Core"/>
            <consortium name="The Broad Institute Genomic Center for Infectious Diseases"/>
            <person name="Earl A."/>
            <person name="Manson A."/>
            <person name="Gilmore M."/>
            <person name="Schwartman J."/>
            <person name="Shea T."/>
            <person name="Abouelleil A."/>
            <person name="Cao P."/>
            <person name="Chapman S."/>
            <person name="Cusick C."/>
            <person name="Young S."/>
            <person name="Neafsey D."/>
            <person name="Nusbaum C."/>
            <person name="Birren B."/>
        </authorList>
    </citation>
    <scope>NUCLEOTIDE SEQUENCE [LARGE SCALE GENOMIC DNA]</scope>
    <source>
        <strain evidence="1 2">7F3_DIV0205</strain>
    </source>
</reference>
<dbReference type="Proteomes" id="UP000194948">
    <property type="component" value="Chromosome"/>
</dbReference>
<proteinExistence type="predicted"/>
<gene>
    <name evidence="1" type="ORF">A5821_002064</name>
</gene>
<organism evidence="1 2">
    <name type="scientific">Candidatus Enterococcus palustris</name>
    <dbReference type="NCBI Taxonomy" id="1834189"/>
    <lineage>
        <taxon>Bacteria</taxon>
        <taxon>Bacillati</taxon>
        <taxon>Bacillota</taxon>
        <taxon>Bacilli</taxon>
        <taxon>Lactobacillales</taxon>
        <taxon>Enterococcaceae</taxon>
        <taxon>Enterococcus</taxon>
    </lineage>
</organism>
<dbReference type="RefSeq" id="WP_086314489.1">
    <property type="nucleotide sequence ID" value="NZ_CP147244.1"/>
</dbReference>
<protein>
    <submittedName>
        <fullName evidence="1">Uncharacterized protein</fullName>
    </submittedName>
</protein>
<reference evidence="2" key="1">
    <citation type="submission" date="2017-05" db="EMBL/GenBank/DDBJ databases">
        <title>The Genome Sequence of EEnterococcus faecalis 9F2_4866.</title>
        <authorList>
            <consortium name="The Broad Institute Genomics Platform"/>
            <consortium name="The Broad Institute Genomic Center for Infectious Diseases"/>
            <person name="Earl A."/>
            <person name="Manson A."/>
            <person name="Schwartman J."/>
            <person name="Gilmore M."/>
            <person name="Abouelleil A."/>
            <person name="Cao P."/>
            <person name="Chapman S."/>
            <person name="Cusick C."/>
            <person name="Shea T."/>
            <person name="Young S."/>
            <person name="Neafsey D."/>
            <person name="Nusbaum C."/>
            <person name="Birren B."/>
        </authorList>
    </citation>
    <scope>NUCLEOTIDE SEQUENCE [LARGE SCALE GENOMIC DNA]</scope>
    <source>
        <strain evidence="2">7F3_DIV0205</strain>
    </source>
</reference>
<dbReference type="EMBL" id="CP147244">
    <property type="protein sequence ID" value="WYK00938.1"/>
    <property type="molecule type" value="Genomic_DNA"/>
</dbReference>
<evidence type="ECO:0000313" key="1">
    <source>
        <dbReference type="EMBL" id="WYK00938.1"/>
    </source>
</evidence>
<name>A0AAQ3WCV6_9ENTE</name>
<accession>A0AAQ3WCV6</accession>